<sequence>MPLLSCASRSPTEVRPFPLMYAPRTVGRARRSAAAVSTRIRMHIRGPITALPSICVQNSGHRVSGLDRPCFMMSESCNIIHHLPISSSSAIPAVSTGVKVTFSSTLRTYNQQCPSEFPGLHAPAAIAAASCGYVNSVLTTGNAFPSTPLVAVLVVRKQCDGGGTKVVRDPRRGLCPPGMVYPVSVFCSDPILKGERLIDQHLSPDAL</sequence>
<protein>
    <submittedName>
        <fullName evidence="1">Uncharacterized protein</fullName>
    </submittedName>
</protein>
<dbReference type="AlphaFoldDB" id="A0AAD7D4X3"/>
<evidence type="ECO:0000313" key="1">
    <source>
        <dbReference type="EMBL" id="KAJ7673617.1"/>
    </source>
</evidence>
<name>A0AAD7D4X3_MYCRO</name>
<accession>A0AAD7D4X3</accession>
<organism evidence="1 2">
    <name type="scientific">Mycena rosella</name>
    <name type="common">Pink bonnet</name>
    <name type="synonym">Agaricus rosellus</name>
    <dbReference type="NCBI Taxonomy" id="1033263"/>
    <lineage>
        <taxon>Eukaryota</taxon>
        <taxon>Fungi</taxon>
        <taxon>Dikarya</taxon>
        <taxon>Basidiomycota</taxon>
        <taxon>Agaricomycotina</taxon>
        <taxon>Agaricomycetes</taxon>
        <taxon>Agaricomycetidae</taxon>
        <taxon>Agaricales</taxon>
        <taxon>Marasmiineae</taxon>
        <taxon>Mycenaceae</taxon>
        <taxon>Mycena</taxon>
    </lineage>
</organism>
<comment type="caution">
    <text evidence="1">The sequence shown here is derived from an EMBL/GenBank/DDBJ whole genome shotgun (WGS) entry which is preliminary data.</text>
</comment>
<dbReference type="EMBL" id="JARKIE010000160">
    <property type="protein sequence ID" value="KAJ7673617.1"/>
    <property type="molecule type" value="Genomic_DNA"/>
</dbReference>
<reference evidence="1" key="1">
    <citation type="submission" date="2023-03" db="EMBL/GenBank/DDBJ databases">
        <title>Massive genome expansion in bonnet fungi (Mycena s.s.) driven by repeated elements and novel gene families across ecological guilds.</title>
        <authorList>
            <consortium name="Lawrence Berkeley National Laboratory"/>
            <person name="Harder C.B."/>
            <person name="Miyauchi S."/>
            <person name="Viragh M."/>
            <person name="Kuo A."/>
            <person name="Thoen E."/>
            <person name="Andreopoulos B."/>
            <person name="Lu D."/>
            <person name="Skrede I."/>
            <person name="Drula E."/>
            <person name="Henrissat B."/>
            <person name="Morin E."/>
            <person name="Kohler A."/>
            <person name="Barry K."/>
            <person name="LaButti K."/>
            <person name="Morin E."/>
            <person name="Salamov A."/>
            <person name="Lipzen A."/>
            <person name="Mereny Z."/>
            <person name="Hegedus B."/>
            <person name="Baldrian P."/>
            <person name="Stursova M."/>
            <person name="Weitz H."/>
            <person name="Taylor A."/>
            <person name="Grigoriev I.V."/>
            <person name="Nagy L.G."/>
            <person name="Martin F."/>
            <person name="Kauserud H."/>
        </authorList>
    </citation>
    <scope>NUCLEOTIDE SEQUENCE</scope>
    <source>
        <strain evidence="1">CBHHK067</strain>
    </source>
</reference>
<gene>
    <name evidence="1" type="ORF">B0H17DRAFT_1082808</name>
</gene>
<keyword evidence="2" id="KW-1185">Reference proteome</keyword>
<evidence type="ECO:0000313" key="2">
    <source>
        <dbReference type="Proteomes" id="UP001221757"/>
    </source>
</evidence>
<dbReference type="Proteomes" id="UP001221757">
    <property type="component" value="Unassembled WGS sequence"/>
</dbReference>
<proteinExistence type="predicted"/>
<feature type="non-terminal residue" evidence="1">
    <location>
        <position position="1"/>
    </location>
</feature>